<keyword evidence="5 7" id="KW-0251">Elongation factor</keyword>
<feature type="domain" description="Translation elongation factor P/YeiP central" evidence="11">
    <location>
        <begin position="68"/>
        <end position="123"/>
    </location>
</feature>
<evidence type="ECO:0000259" key="10">
    <source>
        <dbReference type="SMART" id="SM00841"/>
    </source>
</evidence>
<evidence type="ECO:0000256" key="5">
    <source>
        <dbReference type="ARBA" id="ARBA00022768"/>
    </source>
</evidence>
<comment type="pathway">
    <text evidence="2 7">Protein biosynthesis; polypeptide chain elongation.</text>
</comment>
<dbReference type="SUPFAM" id="SSF50249">
    <property type="entry name" value="Nucleic acid-binding proteins"/>
    <property type="match status" value="2"/>
</dbReference>
<dbReference type="NCBIfam" id="TIGR00038">
    <property type="entry name" value="efp"/>
    <property type="match status" value="1"/>
</dbReference>
<dbReference type="Proteomes" id="UP000315995">
    <property type="component" value="Chromosome"/>
</dbReference>
<dbReference type="UniPathway" id="UPA00345"/>
<dbReference type="InterPro" id="IPR013852">
    <property type="entry name" value="Transl_elong_P/YeiP_CS"/>
</dbReference>
<protein>
    <recommendedName>
        <fullName evidence="7 8">Elongation factor P</fullName>
        <shortName evidence="7">EF-P</shortName>
    </recommendedName>
</protein>
<dbReference type="Pfam" id="PF01132">
    <property type="entry name" value="EFP"/>
    <property type="match status" value="1"/>
</dbReference>
<proteinExistence type="inferred from homology"/>
<dbReference type="GO" id="GO:0043043">
    <property type="term" value="P:peptide biosynthetic process"/>
    <property type="evidence" value="ECO:0007669"/>
    <property type="project" value="InterPro"/>
</dbReference>
<dbReference type="CDD" id="cd05794">
    <property type="entry name" value="S1_EF-P_repeat_2"/>
    <property type="match status" value="1"/>
</dbReference>
<dbReference type="GO" id="GO:0003746">
    <property type="term" value="F:translation elongation factor activity"/>
    <property type="evidence" value="ECO:0007669"/>
    <property type="project" value="UniProtKB-UniRule"/>
</dbReference>
<dbReference type="InterPro" id="IPR001059">
    <property type="entry name" value="Transl_elong_P/YeiP_cen"/>
</dbReference>
<dbReference type="PANTHER" id="PTHR30053:SF12">
    <property type="entry name" value="ELONGATION FACTOR P (EF-P) FAMILY PROTEIN"/>
    <property type="match status" value="1"/>
</dbReference>
<dbReference type="InterPro" id="IPR015365">
    <property type="entry name" value="Elong-fact-P_C"/>
</dbReference>
<evidence type="ECO:0000313" key="12">
    <source>
        <dbReference type="EMBL" id="QDG52043.1"/>
    </source>
</evidence>
<dbReference type="SMART" id="SM01185">
    <property type="entry name" value="EFP"/>
    <property type="match status" value="1"/>
</dbReference>
<dbReference type="SMART" id="SM00841">
    <property type="entry name" value="Elong-fact-P_C"/>
    <property type="match status" value="1"/>
</dbReference>
<dbReference type="OrthoDB" id="9801844at2"/>
<dbReference type="InterPro" id="IPR011768">
    <property type="entry name" value="Transl_elongation_fac_P"/>
</dbReference>
<dbReference type="InterPro" id="IPR013185">
    <property type="entry name" value="Transl_elong_KOW-like"/>
</dbReference>
<dbReference type="SUPFAM" id="SSF50104">
    <property type="entry name" value="Translation proteins SH3-like domain"/>
    <property type="match status" value="1"/>
</dbReference>
<dbReference type="InterPro" id="IPR008991">
    <property type="entry name" value="Translation_prot_SH3-like_sf"/>
</dbReference>
<dbReference type="HAMAP" id="MF_00141">
    <property type="entry name" value="EF_P"/>
    <property type="match status" value="1"/>
</dbReference>
<accession>A0A4Y6PUW2</accession>
<comment type="function">
    <text evidence="7">Involved in peptide bond synthesis. Stimulates efficient translation and peptide-bond synthesis on native or reconstituted 70S ribosomes in vitro. Probably functions indirectly by altering the affinity of the ribosome for aminoacyl-tRNA, thus increasing their reactivity as acceptors for peptidyl transferase.</text>
</comment>
<organism evidence="12 13">
    <name type="scientific">Persicimonas caeni</name>
    <dbReference type="NCBI Taxonomy" id="2292766"/>
    <lineage>
        <taxon>Bacteria</taxon>
        <taxon>Deltaproteobacteria</taxon>
        <taxon>Bradymonadales</taxon>
        <taxon>Bradymonadaceae</taxon>
        <taxon>Persicimonas</taxon>
    </lineage>
</organism>
<dbReference type="PROSITE" id="PS01275">
    <property type="entry name" value="EFP"/>
    <property type="match status" value="1"/>
</dbReference>
<dbReference type="PANTHER" id="PTHR30053">
    <property type="entry name" value="ELONGATION FACTOR P"/>
    <property type="match status" value="1"/>
</dbReference>
<feature type="domain" description="Elongation factor P C-terminal" evidence="10">
    <location>
        <begin position="131"/>
        <end position="186"/>
    </location>
</feature>
<dbReference type="InterPro" id="IPR012340">
    <property type="entry name" value="NA-bd_OB-fold"/>
</dbReference>
<evidence type="ECO:0000256" key="9">
    <source>
        <dbReference type="RuleBase" id="RU004389"/>
    </source>
</evidence>
<keyword evidence="6 7" id="KW-0648">Protein biosynthesis</keyword>
<evidence type="ECO:0000256" key="6">
    <source>
        <dbReference type="ARBA" id="ARBA00022917"/>
    </source>
</evidence>
<evidence type="ECO:0000256" key="2">
    <source>
        <dbReference type="ARBA" id="ARBA00004815"/>
    </source>
</evidence>
<name>A0A4Y6PUW2_PERCE</name>
<dbReference type="PIRSF" id="PIRSF005901">
    <property type="entry name" value="EF-P"/>
    <property type="match status" value="1"/>
</dbReference>
<dbReference type="EMBL" id="CP041186">
    <property type="protein sequence ID" value="QDG52043.1"/>
    <property type="molecule type" value="Genomic_DNA"/>
</dbReference>
<dbReference type="GO" id="GO:0005829">
    <property type="term" value="C:cytosol"/>
    <property type="evidence" value="ECO:0007669"/>
    <property type="project" value="UniProtKB-ARBA"/>
</dbReference>
<evidence type="ECO:0000313" key="13">
    <source>
        <dbReference type="Proteomes" id="UP000315995"/>
    </source>
</evidence>
<dbReference type="NCBIfam" id="NF001810">
    <property type="entry name" value="PRK00529.1"/>
    <property type="match status" value="1"/>
</dbReference>
<dbReference type="FunFam" id="2.40.50.140:FF:000009">
    <property type="entry name" value="Elongation factor P"/>
    <property type="match status" value="1"/>
</dbReference>
<dbReference type="Pfam" id="PF09285">
    <property type="entry name" value="Elong-fact-P_C"/>
    <property type="match status" value="1"/>
</dbReference>
<sequence length="189" mass="21339">MTIDTTQFRKNLKIEIDGEPFIILEAKHVKPGKGVAFVKTRYKSLETGRVFNENFRSGDTVDTPNIESREMQYLYQDETGHYVFMDEDTYEQIRVSAEAMEPVLDYLKDNMTIDILFHNGKAISVEPPTFVELKVTKTDPGVKGNTAQGGTKPATVETGATVIVPLYLEQGEIIKVDTRNGEFVERVNK</sequence>
<evidence type="ECO:0000256" key="8">
    <source>
        <dbReference type="NCBIfam" id="TIGR00038"/>
    </source>
</evidence>
<evidence type="ECO:0000256" key="4">
    <source>
        <dbReference type="ARBA" id="ARBA00022490"/>
    </source>
</evidence>
<evidence type="ECO:0000256" key="1">
    <source>
        <dbReference type="ARBA" id="ARBA00004496"/>
    </source>
</evidence>
<keyword evidence="4 7" id="KW-0963">Cytoplasm</keyword>
<dbReference type="AlphaFoldDB" id="A0A4Y6PUW2"/>
<dbReference type="CDD" id="cd04470">
    <property type="entry name" value="S1_EF-P_repeat_1"/>
    <property type="match status" value="1"/>
</dbReference>
<gene>
    <name evidence="7 12" type="primary">efp</name>
    <name evidence="12" type="ORF">FIV42_15220</name>
</gene>
<dbReference type="FunFam" id="2.30.30.30:FF:000003">
    <property type="entry name" value="Elongation factor P"/>
    <property type="match status" value="1"/>
</dbReference>
<comment type="similarity">
    <text evidence="3 7 9">Belongs to the elongation factor P family.</text>
</comment>
<keyword evidence="13" id="KW-1185">Reference proteome</keyword>
<accession>A0A5B8Y6E2</accession>
<dbReference type="Gene3D" id="2.40.50.140">
    <property type="entry name" value="Nucleic acid-binding proteins"/>
    <property type="match status" value="2"/>
</dbReference>
<evidence type="ECO:0000259" key="11">
    <source>
        <dbReference type="SMART" id="SM01185"/>
    </source>
</evidence>
<dbReference type="Pfam" id="PF08207">
    <property type="entry name" value="EFP_N"/>
    <property type="match status" value="1"/>
</dbReference>
<dbReference type="InterPro" id="IPR020599">
    <property type="entry name" value="Transl_elong_fac_P/YeiP"/>
</dbReference>
<dbReference type="FunFam" id="2.40.50.140:FF:000004">
    <property type="entry name" value="Elongation factor P"/>
    <property type="match status" value="1"/>
</dbReference>
<reference evidence="12 13" key="1">
    <citation type="submission" date="2019-06" db="EMBL/GenBank/DDBJ databases">
        <title>Persicimonas caeni gen. nov., sp. nov., a predatory bacterium isolated from solar saltern.</title>
        <authorList>
            <person name="Wang S."/>
        </authorList>
    </citation>
    <scope>NUCLEOTIDE SEQUENCE [LARGE SCALE GENOMIC DNA]</scope>
    <source>
        <strain evidence="12 13">YN101</strain>
    </source>
</reference>
<dbReference type="Gene3D" id="2.30.30.30">
    <property type="match status" value="1"/>
</dbReference>
<dbReference type="RefSeq" id="WP_141198520.1">
    <property type="nucleotide sequence ID" value="NZ_CP041186.1"/>
</dbReference>
<evidence type="ECO:0000256" key="3">
    <source>
        <dbReference type="ARBA" id="ARBA00009479"/>
    </source>
</evidence>
<dbReference type="InterPro" id="IPR014722">
    <property type="entry name" value="Rib_uL2_dom2"/>
</dbReference>
<evidence type="ECO:0000256" key="7">
    <source>
        <dbReference type="HAMAP-Rule" id="MF_00141"/>
    </source>
</evidence>
<comment type="subcellular location">
    <subcellularLocation>
        <location evidence="1 7">Cytoplasm</location>
    </subcellularLocation>
</comment>